<dbReference type="RefSeq" id="WP_088572434.1">
    <property type="nucleotide sequence ID" value="NZ_FYEK01000077.1"/>
</dbReference>
<keyword evidence="3" id="KW-1185">Reference proteome</keyword>
<feature type="transmembrane region" description="Helical" evidence="1">
    <location>
        <begin position="20"/>
        <end position="37"/>
    </location>
</feature>
<keyword evidence="1" id="KW-0812">Transmembrane</keyword>
<evidence type="ECO:0008006" key="4">
    <source>
        <dbReference type="Google" id="ProtNLM"/>
    </source>
</evidence>
<feature type="transmembrane region" description="Helical" evidence="1">
    <location>
        <begin position="168"/>
        <end position="192"/>
    </location>
</feature>
<evidence type="ECO:0000313" key="2">
    <source>
        <dbReference type="EMBL" id="SNB75568.1"/>
    </source>
</evidence>
<protein>
    <recommendedName>
        <fullName evidence="4">Membrane domain of glycerophosphoryl diester phosphodiesterase</fullName>
    </recommendedName>
</protein>
<keyword evidence="1" id="KW-1133">Transmembrane helix</keyword>
<proteinExistence type="predicted"/>
<feature type="transmembrane region" description="Helical" evidence="1">
    <location>
        <begin position="123"/>
        <end position="156"/>
    </location>
</feature>
<dbReference type="AlphaFoldDB" id="A0A212RSG4"/>
<evidence type="ECO:0000313" key="3">
    <source>
        <dbReference type="Proteomes" id="UP000197025"/>
    </source>
</evidence>
<keyword evidence="1" id="KW-0472">Membrane</keyword>
<name>A0A212RSG4_9CHLR</name>
<dbReference type="Proteomes" id="UP000197025">
    <property type="component" value="Unassembled WGS sequence"/>
</dbReference>
<dbReference type="OrthoDB" id="162189at2"/>
<feature type="transmembrane region" description="Helical" evidence="1">
    <location>
        <begin position="71"/>
        <end position="102"/>
    </location>
</feature>
<feature type="transmembrane region" description="Helical" evidence="1">
    <location>
        <begin position="246"/>
        <end position="264"/>
    </location>
</feature>
<evidence type="ECO:0000256" key="1">
    <source>
        <dbReference type="SAM" id="Phobius"/>
    </source>
</evidence>
<sequence>MELGEWLSRGLSLTWRYKSLWLFGVLAALGTGAPRLSGNFNFSFRTSTPPQPLPPGFPEAVRRWLEQNWPLVLLAILGLIAFSLLLQLLALWAQGALILGAGEAAAGRSPQLGFLGRQAVARFLRLIGIMIVLGAPGFLLTLILILGLVGGTLLLFLARQEGARIAGLLLALLAFFLALGCLLLLAAVMHLWSRLALRAALLEDLPWIAALRRGLQLGLRRIGALLLTWLVLDVGVLGVTEFLLSFLSVIPLLLWTGAALAIFFGRGGPVEVSTMFRFGIALITGALCLALLTRALMAPILTYVETVWTLAYRAWAGLPAGSASEED</sequence>
<gene>
    <name evidence="2" type="ORF">SAMN02746019_00020020</name>
</gene>
<organism evidence="2 3">
    <name type="scientific">Thermoflexus hugenholtzii JAD2</name>
    <dbReference type="NCBI Taxonomy" id="877466"/>
    <lineage>
        <taxon>Bacteria</taxon>
        <taxon>Bacillati</taxon>
        <taxon>Chloroflexota</taxon>
        <taxon>Thermoflexia</taxon>
        <taxon>Thermoflexales</taxon>
        <taxon>Thermoflexaceae</taxon>
        <taxon>Thermoflexus</taxon>
    </lineage>
</organism>
<feature type="transmembrane region" description="Helical" evidence="1">
    <location>
        <begin position="276"/>
        <end position="297"/>
    </location>
</feature>
<dbReference type="InParanoid" id="A0A212RSG4"/>
<accession>A0A212RSG4</accession>
<dbReference type="EMBL" id="FYEK01000077">
    <property type="protein sequence ID" value="SNB75568.1"/>
    <property type="molecule type" value="Genomic_DNA"/>
</dbReference>
<reference evidence="3" key="1">
    <citation type="submission" date="2017-06" db="EMBL/GenBank/DDBJ databases">
        <authorList>
            <person name="Varghese N."/>
            <person name="Submissions S."/>
        </authorList>
    </citation>
    <scope>NUCLEOTIDE SEQUENCE [LARGE SCALE GENOMIC DNA]</scope>
    <source>
        <strain evidence="3">JAD2</strain>
    </source>
</reference>